<comment type="similarity">
    <text evidence="3">Belongs to the FrsA family.</text>
</comment>
<dbReference type="AlphaFoldDB" id="A0A1Y2ST47"/>
<dbReference type="GO" id="GO:0106435">
    <property type="term" value="F:carboxylesterase activity"/>
    <property type="evidence" value="ECO:0007669"/>
    <property type="project" value="UniProtKB-EC"/>
</dbReference>
<dbReference type="EMBL" id="MUBK01000005">
    <property type="protein sequence ID" value="OTA20985.1"/>
    <property type="molecule type" value="Genomic_DNA"/>
</dbReference>
<dbReference type="Gene3D" id="3.40.50.1820">
    <property type="entry name" value="alpha/beta hydrolase"/>
    <property type="match status" value="1"/>
</dbReference>
<dbReference type="InterPro" id="IPR010520">
    <property type="entry name" value="FrsA-like"/>
</dbReference>
<comment type="caution">
    <text evidence="4">The sequence shown here is derived from an EMBL/GenBank/DDBJ whole genome shotgun (WGS) entry which is preliminary data.</text>
</comment>
<comment type="function">
    <text evidence="3">Catalyzes the hydrolysis of esters.</text>
</comment>
<keyword evidence="1 3" id="KW-0719">Serine esterase</keyword>
<evidence type="ECO:0000313" key="5">
    <source>
        <dbReference type="Proteomes" id="UP000194204"/>
    </source>
</evidence>
<dbReference type="SUPFAM" id="SSF53474">
    <property type="entry name" value="alpha/beta-Hydrolases"/>
    <property type="match status" value="1"/>
</dbReference>
<dbReference type="NCBIfam" id="NF003460">
    <property type="entry name" value="PRK05077.1"/>
    <property type="match status" value="1"/>
</dbReference>
<accession>A0A1Y2ST47</accession>
<name>A0A1Y2ST47_9GAMM</name>
<reference evidence="4 5" key="1">
    <citation type="submission" date="2017-01" db="EMBL/GenBank/DDBJ databases">
        <title>Deconstructing symbiosis and pathogenesis requirements using a combined genomic-metabolomic approach.</title>
        <authorList>
            <person name="Tobias N.J."/>
            <person name="Wolff H."/>
            <person name="Djahanschiri B."/>
            <person name="Ebersberger I."/>
            <person name="Bode H.B."/>
        </authorList>
    </citation>
    <scope>NUCLEOTIDE SEQUENCE [LARGE SCALE GENOMIC DNA]</scope>
    <source>
        <strain evidence="4 5">DSM 4764</strain>
    </source>
</reference>
<evidence type="ECO:0000256" key="1">
    <source>
        <dbReference type="ARBA" id="ARBA00022487"/>
    </source>
</evidence>
<dbReference type="OrthoDB" id="5590073at2"/>
<dbReference type="STRING" id="40578.Xbed_00979"/>
<gene>
    <name evidence="3 4" type="primary">frsA</name>
    <name evidence="4" type="ORF">Xbed_00979</name>
</gene>
<dbReference type="EC" id="3.1.1.1" evidence="3"/>
<protein>
    <recommendedName>
        <fullName evidence="3">Esterase FrsA</fullName>
        <ecNumber evidence="3">3.1.1.1</ecNumber>
    </recommendedName>
</protein>
<dbReference type="InterPro" id="IPR050261">
    <property type="entry name" value="FrsA_esterase"/>
</dbReference>
<sequence>MTKQNLSESLFKSRFKHRETSTLVKSTRLQSITAGDNSIVGDRTLVGNSPRGGKRCERWYRMINWLAWIWRGINPIEIQEVLSRIAVTDAERSTDHLLDTVIGYRKGNWAFEWSQQAMHWQQEALHTEEAEKAGACWLKAATLYSIAAYPHLRGDELADQAIVLANKAYENAARFSDYELKKLEFHLEGGKSVTGLLHLPSHVQGPCPTILVCTSLDNVQSDCWRLFREYFSPLGFAMLTVDMPSVGYSAKFTLTQDTCALHQQVLQQLDTIPWIDHTRVGVFGFRFGANIAVRLAYLEPKLIKGIAVVGPIVHELLHDGKLQQKIPSMYIDVLASRLGIYHVDEERLRSELRCYSLKNQGLLGRRCSVPMFSVYWEDDIFSPRKDSKLIAMSSMEGSLRAIPATSVYSGFNKALHEISVWLKDKVV</sequence>
<evidence type="ECO:0000313" key="4">
    <source>
        <dbReference type="EMBL" id="OTA20985.1"/>
    </source>
</evidence>
<dbReference type="PANTHER" id="PTHR22946:SF4">
    <property type="entry name" value="ESTERASE FRSA"/>
    <property type="match status" value="1"/>
</dbReference>
<dbReference type="Pfam" id="PF06500">
    <property type="entry name" value="FrsA-like"/>
    <property type="match status" value="1"/>
</dbReference>
<dbReference type="InterPro" id="IPR029058">
    <property type="entry name" value="AB_hydrolase_fold"/>
</dbReference>
<organism evidence="4 5">
    <name type="scientific">Xenorhabdus beddingii</name>
    <dbReference type="NCBI Taxonomy" id="40578"/>
    <lineage>
        <taxon>Bacteria</taxon>
        <taxon>Pseudomonadati</taxon>
        <taxon>Pseudomonadota</taxon>
        <taxon>Gammaproteobacteria</taxon>
        <taxon>Enterobacterales</taxon>
        <taxon>Morganellaceae</taxon>
        <taxon>Xenorhabdus</taxon>
    </lineage>
</organism>
<keyword evidence="5" id="KW-1185">Reference proteome</keyword>
<comment type="catalytic activity">
    <reaction evidence="3">
        <text>a carboxylic ester + H2O = an alcohol + a carboxylate + H(+)</text>
        <dbReference type="Rhea" id="RHEA:21164"/>
        <dbReference type="ChEBI" id="CHEBI:15377"/>
        <dbReference type="ChEBI" id="CHEBI:15378"/>
        <dbReference type="ChEBI" id="CHEBI:29067"/>
        <dbReference type="ChEBI" id="CHEBI:30879"/>
        <dbReference type="ChEBI" id="CHEBI:33308"/>
        <dbReference type="EC" id="3.1.1.1"/>
    </reaction>
</comment>
<evidence type="ECO:0000256" key="2">
    <source>
        <dbReference type="ARBA" id="ARBA00022801"/>
    </source>
</evidence>
<dbReference type="PANTHER" id="PTHR22946">
    <property type="entry name" value="DIENELACTONE HYDROLASE DOMAIN-CONTAINING PROTEIN-RELATED"/>
    <property type="match status" value="1"/>
</dbReference>
<dbReference type="RefSeq" id="WP_086111808.1">
    <property type="nucleotide sequence ID" value="NZ_CAWNHF010000156.1"/>
</dbReference>
<dbReference type="Proteomes" id="UP000194204">
    <property type="component" value="Unassembled WGS sequence"/>
</dbReference>
<evidence type="ECO:0000256" key="3">
    <source>
        <dbReference type="HAMAP-Rule" id="MF_01063"/>
    </source>
</evidence>
<proteinExistence type="inferred from homology"/>
<dbReference type="HAMAP" id="MF_01063">
    <property type="entry name" value="FrsA"/>
    <property type="match status" value="1"/>
</dbReference>
<dbReference type="InterPro" id="IPR043423">
    <property type="entry name" value="FrsA"/>
</dbReference>
<keyword evidence="2 3" id="KW-0378">Hydrolase</keyword>